<evidence type="ECO:0000259" key="2">
    <source>
        <dbReference type="Pfam" id="PF00497"/>
    </source>
</evidence>
<feature type="signal peptide" evidence="1">
    <location>
        <begin position="1"/>
        <end position="28"/>
    </location>
</feature>
<comment type="caution">
    <text evidence="3">The sequence shown here is derived from an EMBL/GenBank/DDBJ whole genome shotgun (WGS) entry which is preliminary data.</text>
</comment>
<accession>A0ABX1KA25</accession>
<keyword evidence="1" id="KW-0732">Signal</keyword>
<name>A0ABX1KA25_9MICO</name>
<dbReference type="EMBL" id="JABACI010000002">
    <property type="protein sequence ID" value="NLP83809.1"/>
    <property type="molecule type" value="Genomic_DNA"/>
</dbReference>
<dbReference type="SUPFAM" id="SSF53850">
    <property type="entry name" value="Periplasmic binding protein-like II"/>
    <property type="match status" value="1"/>
</dbReference>
<gene>
    <name evidence="3" type="ORF">HF576_08120</name>
</gene>
<dbReference type="InterPro" id="IPR001638">
    <property type="entry name" value="Solute-binding_3/MltF_N"/>
</dbReference>
<dbReference type="RefSeq" id="WP_168912307.1">
    <property type="nucleotide sequence ID" value="NZ_JABACI010000002.1"/>
</dbReference>
<proteinExistence type="predicted"/>
<dbReference type="Proteomes" id="UP001429745">
    <property type="component" value="Unassembled WGS sequence"/>
</dbReference>
<organism evidence="3 4">
    <name type="scientific">Microbacterium salsuginis</name>
    <dbReference type="NCBI Taxonomy" id="2722803"/>
    <lineage>
        <taxon>Bacteria</taxon>
        <taxon>Bacillati</taxon>
        <taxon>Actinomycetota</taxon>
        <taxon>Actinomycetes</taxon>
        <taxon>Micrococcales</taxon>
        <taxon>Microbacteriaceae</taxon>
        <taxon>Microbacterium</taxon>
    </lineage>
</organism>
<dbReference type="Gene3D" id="3.40.190.10">
    <property type="entry name" value="Periplasmic binding protein-like II"/>
    <property type="match status" value="1"/>
</dbReference>
<evidence type="ECO:0000256" key="1">
    <source>
        <dbReference type="SAM" id="SignalP"/>
    </source>
</evidence>
<evidence type="ECO:0000313" key="3">
    <source>
        <dbReference type="EMBL" id="NLP83809.1"/>
    </source>
</evidence>
<keyword evidence="4" id="KW-1185">Reference proteome</keyword>
<evidence type="ECO:0000313" key="4">
    <source>
        <dbReference type="Proteomes" id="UP001429745"/>
    </source>
</evidence>
<feature type="chain" id="PRO_5047347277" description="Solute-binding protein family 3/N-terminal domain-containing protein" evidence="1">
    <location>
        <begin position="29"/>
        <end position="157"/>
    </location>
</feature>
<sequence>MRARRRSMMVGVVLAVAALTGCGVTVPADPDGTLDRVRGGELRAGASASGQLVTVEQDRVGGSLAELIEGLADSLDARVEWVVASEEELVEGLENGELDIAVGGMTDQSPWVDRVGVTRAYSSIPGAADRSVVMLVPMGENAWQATVERYLDDEVGR</sequence>
<protein>
    <recommendedName>
        <fullName evidence="2">Solute-binding protein family 3/N-terminal domain-containing protein</fullName>
    </recommendedName>
</protein>
<feature type="domain" description="Solute-binding protein family 3/N-terminal" evidence="2">
    <location>
        <begin position="56"/>
        <end position="122"/>
    </location>
</feature>
<dbReference type="PROSITE" id="PS51257">
    <property type="entry name" value="PROKAR_LIPOPROTEIN"/>
    <property type="match status" value="1"/>
</dbReference>
<dbReference type="Pfam" id="PF00497">
    <property type="entry name" value="SBP_bac_3"/>
    <property type="match status" value="1"/>
</dbReference>
<reference evidence="3 4" key="1">
    <citation type="submission" date="2020-04" db="EMBL/GenBank/DDBJ databases">
        <title>CFH 90308 Microbacterium sp.</title>
        <authorList>
            <person name="Nie G."/>
            <person name="Ming H."/>
            <person name="Xia T."/>
        </authorList>
    </citation>
    <scope>NUCLEOTIDE SEQUENCE [LARGE SCALE GENOMIC DNA]</scope>
    <source>
        <strain evidence="3 4">CFH 90308</strain>
    </source>
</reference>